<organism evidence="1 2">
    <name type="scientific">Melastoma candidum</name>
    <dbReference type="NCBI Taxonomy" id="119954"/>
    <lineage>
        <taxon>Eukaryota</taxon>
        <taxon>Viridiplantae</taxon>
        <taxon>Streptophyta</taxon>
        <taxon>Embryophyta</taxon>
        <taxon>Tracheophyta</taxon>
        <taxon>Spermatophyta</taxon>
        <taxon>Magnoliopsida</taxon>
        <taxon>eudicotyledons</taxon>
        <taxon>Gunneridae</taxon>
        <taxon>Pentapetalae</taxon>
        <taxon>rosids</taxon>
        <taxon>malvids</taxon>
        <taxon>Myrtales</taxon>
        <taxon>Melastomataceae</taxon>
        <taxon>Melastomatoideae</taxon>
        <taxon>Melastomateae</taxon>
        <taxon>Melastoma</taxon>
    </lineage>
</organism>
<dbReference type="EMBL" id="CM042881">
    <property type="protein sequence ID" value="KAI4386738.1"/>
    <property type="molecule type" value="Genomic_DNA"/>
</dbReference>
<accession>A0ACB9S7U8</accession>
<keyword evidence="2" id="KW-1185">Reference proteome</keyword>
<name>A0ACB9S7U8_9MYRT</name>
<evidence type="ECO:0000313" key="2">
    <source>
        <dbReference type="Proteomes" id="UP001057402"/>
    </source>
</evidence>
<sequence length="84" mass="9042">MGILQGPPEATRHCQGVGEGEGLLRLREQCVHPGTQNLHGVHAGRVGEVKGAGLPQAMCGKLEPQELTLCFYDPPGNVVRERPY</sequence>
<protein>
    <submittedName>
        <fullName evidence="1">Uncharacterized protein</fullName>
    </submittedName>
</protein>
<evidence type="ECO:0000313" key="1">
    <source>
        <dbReference type="EMBL" id="KAI4386738.1"/>
    </source>
</evidence>
<gene>
    <name evidence="1" type="ORF">MLD38_004645</name>
</gene>
<reference evidence="2" key="1">
    <citation type="journal article" date="2023" name="Front. Plant Sci.">
        <title>Chromosomal-level genome assembly of Melastoma candidum provides insights into trichome evolution.</title>
        <authorList>
            <person name="Zhong Y."/>
            <person name="Wu W."/>
            <person name="Sun C."/>
            <person name="Zou P."/>
            <person name="Liu Y."/>
            <person name="Dai S."/>
            <person name="Zhou R."/>
        </authorList>
    </citation>
    <scope>NUCLEOTIDE SEQUENCE [LARGE SCALE GENOMIC DNA]</scope>
</reference>
<proteinExistence type="predicted"/>
<comment type="caution">
    <text evidence="1">The sequence shown here is derived from an EMBL/GenBank/DDBJ whole genome shotgun (WGS) entry which is preliminary data.</text>
</comment>
<dbReference type="Proteomes" id="UP001057402">
    <property type="component" value="Chromosome 2"/>
</dbReference>